<dbReference type="SUPFAM" id="SSF56349">
    <property type="entry name" value="DNA breaking-rejoining enzymes"/>
    <property type="match status" value="1"/>
</dbReference>
<evidence type="ECO:0000256" key="2">
    <source>
        <dbReference type="ARBA" id="ARBA00023125"/>
    </source>
</evidence>
<keyword evidence="3" id="KW-0233">DNA recombination</keyword>
<organism evidence="5 6">
    <name type="scientific">Brevibacterium aurantiacum</name>
    <dbReference type="NCBI Taxonomy" id="273384"/>
    <lineage>
        <taxon>Bacteria</taxon>
        <taxon>Bacillati</taxon>
        <taxon>Actinomycetota</taxon>
        <taxon>Actinomycetes</taxon>
        <taxon>Micrococcales</taxon>
        <taxon>Brevibacteriaceae</taxon>
        <taxon>Brevibacterium</taxon>
    </lineage>
</organism>
<feature type="domain" description="Tyr recombinase" evidence="4">
    <location>
        <begin position="97"/>
        <end position="299"/>
    </location>
</feature>
<dbReference type="Proteomes" id="UP000234300">
    <property type="component" value="Unassembled WGS sequence"/>
</dbReference>
<dbReference type="InterPro" id="IPR011010">
    <property type="entry name" value="DNA_brk_join_enz"/>
</dbReference>
<dbReference type="GO" id="GO:0003677">
    <property type="term" value="F:DNA binding"/>
    <property type="evidence" value="ECO:0007669"/>
    <property type="project" value="UniProtKB-KW"/>
</dbReference>
<proteinExistence type="inferred from homology"/>
<comment type="similarity">
    <text evidence="1">Belongs to the 'phage' integrase family.</text>
</comment>
<dbReference type="PANTHER" id="PTHR30349">
    <property type="entry name" value="PHAGE INTEGRASE-RELATED"/>
    <property type="match status" value="1"/>
</dbReference>
<dbReference type="GO" id="GO:0006310">
    <property type="term" value="P:DNA recombination"/>
    <property type="evidence" value="ECO:0007669"/>
    <property type="project" value="UniProtKB-KW"/>
</dbReference>
<sequence>MSALRDLLDDYLTTRRALGFTLAVPGRVLGEFVDFMDDAGETTIRHDLAVSWPARFSRGTVLARLNTVRQFAEHIASFDPATEVPVLDGRPYVNHRPRPHIYTSEQIDTLLRAAGRLTPTIRAVTWQTLLGLLAVTGLRISEARGLDDADITSDADGDGGWVRVTESKFGKSRIVPVHATTMSAIGEYQRLRDKRFPVRRTEALFVTRRGDRLATSTYGQAFRQIRALAGMTGTTTEAAARLHDFRHSFATNTLIGHIRAGGDVEQMMPVLSAWLGHVSPVSTYGYLQNTPELAAALGARLPAIGVGDE</sequence>
<accession>A0A2H1IRQ7</accession>
<reference evidence="5 6" key="1">
    <citation type="submission" date="2017-03" db="EMBL/GenBank/DDBJ databases">
        <authorList>
            <person name="Afonso C.L."/>
            <person name="Miller P.J."/>
            <person name="Scott M.A."/>
            <person name="Spackman E."/>
            <person name="Goraichik I."/>
            <person name="Dimitrov K.M."/>
            <person name="Suarez D.L."/>
            <person name="Swayne D.E."/>
        </authorList>
    </citation>
    <scope>NUCLEOTIDE SEQUENCE [LARGE SCALE GENOMIC DNA]</scope>
    <source>
        <strain evidence="6">8(6)</strain>
    </source>
</reference>
<keyword evidence="2" id="KW-0238">DNA-binding</keyword>
<name>A0A2H1IRQ7_BREAU</name>
<evidence type="ECO:0000313" key="5">
    <source>
        <dbReference type="EMBL" id="SMX77876.1"/>
    </source>
</evidence>
<dbReference type="InterPro" id="IPR013762">
    <property type="entry name" value="Integrase-like_cat_sf"/>
</dbReference>
<dbReference type="PANTHER" id="PTHR30349:SF41">
    <property type="entry name" value="INTEGRASE_RECOMBINASE PROTEIN MJ0367-RELATED"/>
    <property type="match status" value="1"/>
</dbReference>
<evidence type="ECO:0000313" key="6">
    <source>
        <dbReference type="Proteomes" id="UP000234300"/>
    </source>
</evidence>
<dbReference type="AlphaFoldDB" id="A0A2H1IRQ7"/>
<dbReference type="GO" id="GO:0015074">
    <property type="term" value="P:DNA integration"/>
    <property type="evidence" value="ECO:0007669"/>
    <property type="project" value="InterPro"/>
</dbReference>
<evidence type="ECO:0000256" key="3">
    <source>
        <dbReference type="ARBA" id="ARBA00023172"/>
    </source>
</evidence>
<evidence type="ECO:0000256" key="1">
    <source>
        <dbReference type="ARBA" id="ARBA00008857"/>
    </source>
</evidence>
<dbReference type="PROSITE" id="PS51898">
    <property type="entry name" value="TYR_RECOMBINASE"/>
    <property type="match status" value="1"/>
</dbReference>
<evidence type="ECO:0000259" key="4">
    <source>
        <dbReference type="PROSITE" id="PS51898"/>
    </source>
</evidence>
<protein>
    <submittedName>
        <fullName evidence="5">Site-specific recombinase XerD</fullName>
    </submittedName>
</protein>
<dbReference type="Pfam" id="PF00589">
    <property type="entry name" value="Phage_integrase"/>
    <property type="match status" value="1"/>
</dbReference>
<dbReference type="RefSeq" id="WP_101556542.1">
    <property type="nucleotide sequence ID" value="NZ_FXZI01000002.1"/>
</dbReference>
<dbReference type="Gene3D" id="1.10.443.10">
    <property type="entry name" value="Intergrase catalytic core"/>
    <property type="match status" value="1"/>
</dbReference>
<dbReference type="InterPro" id="IPR002104">
    <property type="entry name" value="Integrase_catalytic"/>
</dbReference>
<dbReference type="EMBL" id="FXZI01000002">
    <property type="protein sequence ID" value="SMX77876.1"/>
    <property type="molecule type" value="Genomic_DNA"/>
</dbReference>
<dbReference type="InterPro" id="IPR050090">
    <property type="entry name" value="Tyrosine_recombinase_XerCD"/>
</dbReference>
<gene>
    <name evidence="5" type="ORF">BAURA86_00908</name>
</gene>